<evidence type="ECO:0000313" key="2">
    <source>
        <dbReference type="Proteomes" id="UP000178082"/>
    </source>
</evidence>
<organism evidence="1 2">
    <name type="scientific">Candidatus Schekmanbacteria bacterium RIFCSPLOWO2_12_FULL_38_15</name>
    <dbReference type="NCBI Taxonomy" id="1817883"/>
    <lineage>
        <taxon>Bacteria</taxon>
        <taxon>Candidatus Schekmaniibacteriota</taxon>
    </lineage>
</organism>
<accession>A0A1F7SCB3</accession>
<gene>
    <name evidence="1" type="ORF">A3G31_06030</name>
</gene>
<name>A0A1F7SCB3_9BACT</name>
<evidence type="ECO:0000313" key="1">
    <source>
        <dbReference type="EMBL" id="OGL51409.1"/>
    </source>
</evidence>
<comment type="caution">
    <text evidence="1">The sequence shown here is derived from an EMBL/GenBank/DDBJ whole genome shotgun (WGS) entry which is preliminary data.</text>
</comment>
<dbReference type="EMBL" id="MGDI01000042">
    <property type="protein sequence ID" value="OGL51409.1"/>
    <property type="molecule type" value="Genomic_DNA"/>
</dbReference>
<protein>
    <submittedName>
        <fullName evidence="1">Uncharacterized protein</fullName>
    </submittedName>
</protein>
<sequence length="59" mass="6971">MAGEGPACNDENTSFLTICKNLFLQFLKKFFCFNIKTRDLKFPRENYLNCRIVIGKKQY</sequence>
<reference evidence="1 2" key="1">
    <citation type="journal article" date="2016" name="Nat. Commun.">
        <title>Thousands of microbial genomes shed light on interconnected biogeochemical processes in an aquifer system.</title>
        <authorList>
            <person name="Anantharaman K."/>
            <person name="Brown C.T."/>
            <person name="Hug L.A."/>
            <person name="Sharon I."/>
            <person name="Castelle C.J."/>
            <person name="Probst A.J."/>
            <person name="Thomas B.C."/>
            <person name="Singh A."/>
            <person name="Wilkins M.J."/>
            <person name="Karaoz U."/>
            <person name="Brodie E.L."/>
            <person name="Williams K.H."/>
            <person name="Hubbard S.S."/>
            <person name="Banfield J.F."/>
        </authorList>
    </citation>
    <scope>NUCLEOTIDE SEQUENCE [LARGE SCALE GENOMIC DNA]</scope>
</reference>
<dbReference type="Proteomes" id="UP000178082">
    <property type="component" value="Unassembled WGS sequence"/>
</dbReference>
<proteinExistence type="predicted"/>
<dbReference type="AlphaFoldDB" id="A0A1F7SCB3"/>